<evidence type="ECO:0000256" key="4">
    <source>
        <dbReference type="ARBA" id="ARBA00022801"/>
    </source>
</evidence>
<dbReference type="GO" id="GO:0072527">
    <property type="term" value="P:pyrimidine-containing compound metabolic process"/>
    <property type="evidence" value="ECO:0007669"/>
    <property type="project" value="UniProtKB-ARBA"/>
</dbReference>
<gene>
    <name evidence="7" type="ORF">METZ01_LOCUS36571</name>
</gene>
<dbReference type="PROSITE" id="PS00903">
    <property type="entry name" value="CYT_DCMP_DEAMINASES_1"/>
    <property type="match status" value="1"/>
</dbReference>
<sequence length="319" mass="35096">MKFIYVYIFQFVILFSSYSQTKFSGILSDIPGHVEKRIETIINDNNFSGVFYSGDVDYISTQLDMSLDQVMELLRPLSRTYAKAPISNYMVGTVCSGSSGNLYFGSNIEILGESLSFTLHAEQSAVVNAWSHGETNINFINVGGSPCGYCLQFLNELNQADSLIIINPKGKNYTISDLLTLPFGPKNLGIDGGLMSKKNNNLILDNDSKDRLVLAALNAANMSYAPYSKGYSGIAVMTEDGNIFQGYYAENAAFNPSISPIEFVLSSLNFSGKSFNQIKKVVLVEKRSSKSSQINTVKAVLNKIAPHVKLNVVYCHKVE</sequence>
<dbReference type="NCBIfam" id="NF006537">
    <property type="entry name" value="PRK09027.1"/>
    <property type="match status" value="1"/>
</dbReference>
<dbReference type="SUPFAM" id="SSF53927">
    <property type="entry name" value="Cytidine deaminase-like"/>
    <property type="match status" value="2"/>
</dbReference>
<dbReference type="InterPro" id="IPR002125">
    <property type="entry name" value="CMP_dCMP_dom"/>
</dbReference>
<reference evidence="7" key="1">
    <citation type="submission" date="2018-05" db="EMBL/GenBank/DDBJ databases">
        <authorList>
            <person name="Lanie J.A."/>
            <person name="Ng W.-L."/>
            <person name="Kazmierczak K.M."/>
            <person name="Andrzejewski T.M."/>
            <person name="Davidsen T.M."/>
            <person name="Wayne K.J."/>
            <person name="Tettelin H."/>
            <person name="Glass J.I."/>
            <person name="Rusch D."/>
            <person name="Podicherti R."/>
            <person name="Tsui H.-C.T."/>
            <person name="Winkler M.E."/>
        </authorList>
    </citation>
    <scope>NUCLEOTIDE SEQUENCE</scope>
</reference>
<dbReference type="Pfam" id="PF08211">
    <property type="entry name" value="dCMP_cyt_deam_2"/>
    <property type="match status" value="1"/>
</dbReference>
<evidence type="ECO:0000256" key="2">
    <source>
        <dbReference type="ARBA" id="ARBA00011738"/>
    </source>
</evidence>
<dbReference type="InterPro" id="IPR016193">
    <property type="entry name" value="Cytidine_deaminase-like"/>
</dbReference>
<dbReference type="PANTHER" id="PTHR11644">
    <property type="entry name" value="CYTIDINE DEAMINASE"/>
    <property type="match status" value="1"/>
</dbReference>
<dbReference type="GO" id="GO:0042802">
    <property type="term" value="F:identical protein binding"/>
    <property type="evidence" value="ECO:0007669"/>
    <property type="project" value="UniProtKB-ARBA"/>
</dbReference>
<dbReference type="PANTHER" id="PTHR11644:SF2">
    <property type="entry name" value="CYTIDINE DEAMINASE"/>
    <property type="match status" value="1"/>
</dbReference>
<dbReference type="PIRSF" id="PIRSF006334">
    <property type="entry name" value="Cdd_plus_pseudo"/>
    <property type="match status" value="1"/>
</dbReference>
<dbReference type="CDD" id="cd01283">
    <property type="entry name" value="cytidine_deaminase"/>
    <property type="match status" value="2"/>
</dbReference>
<keyword evidence="3" id="KW-0479">Metal-binding</keyword>
<dbReference type="GO" id="GO:0008270">
    <property type="term" value="F:zinc ion binding"/>
    <property type="evidence" value="ECO:0007669"/>
    <property type="project" value="InterPro"/>
</dbReference>
<dbReference type="GO" id="GO:0004126">
    <property type="term" value="F:cytidine deaminase activity"/>
    <property type="evidence" value="ECO:0007669"/>
    <property type="project" value="InterPro"/>
</dbReference>
<evidence type="ECO:0000313" key="7">
    <source>
        <dbReference type="EMBL" id="SUZ83717.1"/>
    </source>
</evidence>
<dbReference type="InterPro" id="IPR016192">
    <property type="entry name" value="APOBEC/CMP_deaminase_Zn-bd"/>
</dbReference>
<feature type="domain" description="CMP/dCMP-type deaminase" evidence="6">
    <location>
        <begin position="207"/>
        <end position="319"/>
    </location>
</feature>
<name>A0A381R1I7_9ZZZZ</name>
<organism evidence="7">
    <name type="scientific">marine metagenome</name>
    <dbReference type="NCBI Taxonomy" id="408172"/>
    <lineage>
        <taxon>unclassified sequences</taxon>
        <taxon>metagenomes</taxon>
        <taxon>ecological metagenomes</taxon>
    </lineage>
</organism>
<accession>A0A381R1I7</accession>
<evidence type="ECO:0000256" key="1">
    <source>
        <dbReference type="ARBA" id="ARBA00006576"/>
    </source>
</evidence>
<dbReference type="Gene3D" id="3.40.140.10">
    <property type="entry name" value="Cytidine Deaminase, domain 2"/>
    <property type="match status" value="2"/>
</dbReference>
<keyword evidence="4" id="KW-0378">Hydrolase</keyword>
<evidence type="ECO:0000256" key="3">
    <source>
        <dbReference type="ARBA" id="ARBA00022723"/>
    </source>
</evidence>
<dbReference type="InterPro" id="IPR013171">
    <property type="entry name" value="Cyd/dCyd_deaminase_Zn-bd"/>
</dbReference>
<dbReference type="InterPro" id="IPR050202">
    <property type="entry name" value="Cyt/Deoxycyt_deaminase"/>
</dbReference>
<feature type="domain" description="CMP/dCMP-type deaminase" evidence="6">
    <location>
        <begin position="66"/>
        <end position="186"/>
    </location>
</feature>
<comment type="similarity">
    <text evidence="1">Belongs to the cytidine and deoxycytidylate deaminase family.</text>
</comment>
<protein>
    <recommendedName>
        <fullName evidence="6">CMP/dCMP-type deaminase domain-containing protein</fullName>
    </recommendedName>
</protein>
<keyword evidence="5" id="KW-0862">Zinc</keyword>
<dbReference type="GO" id="GO:0055086">
    <property type="term" value="P:nucleobase-containing small molecule metabolic process"/>
    <property type="evidence" value="ECO:0007669"/>
    <property type="project" value="UniProtKB-ARBA"/>
</dbReference>
<evidence type="ECO:0000256" key="5">
    <source>
        <dbReference type="ARBA" id="ARBA00022833"/>
    </source>
</evidence>
<dbReference type="AlphaFoldDB" id="A0A381R1I7"/>
<proteinExistence type="inferred from homology"/>
<dbReference type="PROSITE" id="PS51747">
    <property type="entry name" value="CYT_DCMP_DEAMINASES_2"/>
    <property type="match status" value="2"/>
</dbReference>
<dbReference type="GO" id="GO:0005829">
    <property type="term" value="C:cytosol"/>
    <property type="evidence" value="ECO:0007669"/>
    <property type="project" value="TreeGrafter"/>
</dbReference>
<comment type="subunit">
    <text evidence="2">Homodimer.</text>
</comment>
<evidence type="ECO:0000259" key="6">
    <source>
        <dbReference type="PROSITE" id="PS51747"/>
    </source>
</evidence>
<dbReference type="EMBL" id="UINC01001563">
    <property type="protein sequence ID" value="SUZ83717.1"/>
    <property type="molecule type" value="Genomic_DNA"/>
</dbReference>
<dbReference type="Pfam" id="PF00383">
    <property type="entry name" value="dCMP_cyt_deam_1"/>
    <property type="match status" value="1"/>
</dbReference>